<proteinExistence type="predicted"/>
<evidence type="ECO:0000259" key="8">
    <source>
        <dbReference type="PROSITE" id="PS51379"/>
    </source>
</evidence>
<protein>
    <submittedName>
        <fullName evidence="9">NAD-dependent dihydropyrimidine dehydrogenase PreA subunit</fullName>
    </submittedName>
</protein>
<dbReference type="PROSITE" id="PS51379">
    <property type="entry name" value="4FE4S_FER_2"/>
    <property type="match status" value="2"/>
</dbReference>
<organism evidence="9 10">
    <name type="scientific">Oligosphaera ethanolica</name>
    <dbReference type="NCBI Taxonomy" id="760260"/>
    <lineage>
        <taxon>Bacteria</taxon>
        <taxon>Pseudomonadati</taxon>
        <taxon>Lentisphaerota</taxon>
        <taxon>Oligosphaeria</taxon>
        <taxon>Oligosphaerales</taxon>
        <taxon>Oligosphaeraceae</taxon>
        <taxon>Oligosphaera</taxon>
    </lineage>
</organism>
<dbReference type="PANTHER" id="PTHR43687:SF6">
    <property type="entry name" value="L-ASPARTATE SEMIALDEHYDE SULFURTRANSFERASE IRON-SULFUR SUBUNIT"/>
    <property type="match status" value="1"/>
</dbReference>
<dbReference type="PANTHER" id="PTHR43687">
    <property type="entry name" value="ADENYLYLSULFATE REDUCTASE, BETA SUBUNIT"/>
    <property type="match status" value="1"/>
</dbReference>
<evidence type="ECO:0000313" key="9">
    <source>
        <dbReference type="EMBL" id="MDQ0288774.1"/>
    </source>
</evidence>
<dbReference type="SUPFAM" id="SSF54862">
    <property type="entry name" value="4Fe-4S ferredoxins"/>
    <property type="match status" value="1"/>
</dbReference>
<keyword evidence="2" id="KW-0004">4Fe-4S</keyword>
<keyword evidence="6" id="KW-0408">Iron</keyword>
<dbReference type="RefSeq" id="WP_307260108.1">
    <property type="nucleotide sequence ID" value="NZ_JAUSVL010000001.1"/>
</dbReference>
<dbReference type="Gene3D" id="3.30.70.20">
    <property type="match status" value="1"/>
</dbReference>
<feature type="domain" description="4Fe-4S ferredoxin-type" evidence="8">
    <location>
        <begin position="1"/>
        <end position="29"/>
    </location>
</feature>
<feature type="domain" description="4Fe-4S ferredoxin-type" evidence="8">
    <location>
        <begin position="30"/>
        <end position="57"/>
    </location>
</feature>
<evidence type="ECO:0000256" key="1">
    <source>
        <dbReference type="ARBA" id="ARBA00022448"/>
    </source>
</evidence>
<evidence type="ECO:0000256" key="4">
    <source>
        <dbReference type="ARBA" id="ARBA00022737"/>
    </source>
</evidence>
<evidence type="ECO:0000256" key="7">
    <source>
        <dbReference type="ARBA" id="ARBA00023014"/>
    </source>
</evidence>
<dbReference type="InterPro" id="IPR017900">
    <property type="entry name" value="4Fe4S_Fe_S_CS"/>
</dbReference>
<evidence type="ECO:0000256" key="5">
    <source>
        <dbReference type="ARBA" id="ARBA00022982"/>
    </source>
</evidence>
<sequence length="57" mass="5954">MAAKVDKEKCVGCESCVGECPVECIKMVDGKAVVNEEECVSCGACKDACPAEAIEIK</sequence>
<gene>
    <name evidence="9" type="ORF">J3R75_000881</name>
</gene>
<keyword evidence="10" id="KW-1185">Reference proteome</keyword>
<dbReference type="InterPro" id="IPR050572">
    <property type="entry name" value="Fe-S_Ferredoxin"/>
</dbReference>
<evidence type="ECO:0000256" key="6">
    <source>
        <dbReference type="ARBA" id="ARBA00023004"/>
    </source>
</evidence>
<keyword evidence="5" id="KW-0249">Electron transport</keyword>
<dbReference type="Pfam" id="PF13237">
    <property type="entry name" value="Fer4_10"/>
    <property type="match status" value="1"/>
</dbReference>
<evidence type="ECO:0000313" key="10">
    <source>
        <dbReference type="Proteomes" id="UP001238163"/>
    </source>
</evidence>
<dbReference type="AlphaFoldDB" id="A0AAE4ALX6"/>
<comment type="caution">
    <text evidence="9">The sequence shown here is derived from an EMBL/GenBank/DDBJ whole genome shotgun (WGS) entry which is preliminary data.</text>
</comment>
<keyword evidence="3" id="KW-0479">Metal-binding</keyword>
<evidence type="ECO:0000256" key="2">
    <source>
        <dbReference type="ARBA" id="ARBA00022485"/>
    </source>
</evidence>
<dbReference type="GO" id="GO:0051539">
    <property type="term" value="F:4 iron, 4 sulfur cluster binding"/>
    <property type="evidence" value="ECO:0007669"/>
    <property type="project" value="UniProtKB-KW"/>
</dbReference>
<name>A0AAE4ALX6_9BACT</name>
<dbReference type="InterPro" id="IPR017896">
    <property type="entry name" value="4Fe4S_Fe-S-bd"/>
</dbReference>
<dbReference type="EMBL" id="JAUSVL010000001">
    <property type="protein sequence ID" value="MDQ0288774.1"/>
    <property type="molecule type" value="Genomic_DNA"/>
</dbReference>
<keyword evidence="1" id="KW-0813">Transport</keyword>
<evidence type="ECO:0000256" key="3">
    <source>
        <dbReference type="ARBA" id="ARBA00022723"/>
    </source>
</evidence>
<dbReference type="PROSITE" id="PS00198">
    <property type="entry name" value="4FE4S_FER_1"/>
    <property type="match status" value="1"/>
</dbReference>
<dbReference type="Proteomes" id="UP001238163">
    <property type="component" value="Unassembled WGS sequence"/>
</dbReference>
<accession>A0AAE4ALX6</accession>
<reference evidence="9" key="1">
    <citation type="submission" date="2023-07" db="EMBL/GenBank/DDBJ databases">
        <title>Genomic Encyclopedia of Type Strains, Phase IV (KMG-IV): sequencing the most valuable type-strain genomes for metagenomic binning, comparative biology and taxonomic classification.</title>
        <authorList>
            <person name="Goeker M."/>
        </authorList>
    </citation>
    <scope>NUCLEOTIDE SEQUENCE</scope>
    <source>
        <strain evidence="9">DSM 24202</strain>
    </source>
</reference>
<keyword evidence="4" id="KW-0677">Repeat</keyword>
<dbReference type="GO" id="GO:0046872">
    <property type="term" value="F:metal ion binding"/>
    <property type="evidence" value="ECO:0007669"/>
    <property type="project" value="UniProtKB-KW"/>
</dbReference>
<keyword evidence="7" id="KW-0411">Iron-sulfur</keyword>